<dbReference type="Proteomes" id="UP001164733">
    <property type="component" value="Chromosome"/>
</dbReference>
<organism evidence="2 3">
    <name type="scientific">Clostridium estertheticum</name>
    <dbReference type="NCBI Taxonomy" id="238834"/>
    <lineage>
        <taxon>Bacteria</taxon>
        <taxon>Bacillati</taxon>
        <taxon>Bacillota</taxon>
        <taxon>Clostridia</taxon>
        <taxon>Eubacteriales</taxon>
        <taxon>Clostridiaceae</taxon>
        <taxon>Clostridium</taxon>
    </lineage>
</organism>
<reference evidence="2" key="1">
    <citation type="submission" date="2021-11" db="EMBL/GenBank/DDBJ databases">
        <title>Clostridia strains as spoilage organisms.</title>
        <authorList>
            <person name="Wambui J."/>
            <person name="Stevens M.J.A."/>
            <person name="Stephan R."/>
        </authorList>
    </citation>
    <scope>NUCLEOTIDE SEQUENCE</scope>
    <source>
        <strain evidence="2">CF009</strain>
    </source>
</reference>
<evidence type="ECO:0000313" key="3">
    <source>
        <dbReference type="Proteomes" id="UP001164733"/>
    </source>
</evidence>
<evidence type="ECO:0000313" key="2">
    <source>
        <dbReference type="EMBL" id="WAG60660.1"/>
    </source>
</evidence>
<sequence>MNKKIINSLFAALIIAGATSLSAYAAMADGTVVIGSKAFDLNYANSPVNLAEITNEIQVGRVVYVKEFGGNWINNITGLVVDGSCIPAVVYKNATKQINFATGDKNEIISNVNANETVRAYELAPIYSQPQITGANALGAIAQVAVGSLTDVLTKDDLQSRINNENDKIAARVVYLQIGEIKAVNGTITLTFNNPLVVKPEVSAFVVNQTIGTGVAIKVVPTAVDLDSTGKIITLTVPQVKKISTEQKVVNTVSYDTAVPVTEAGFKVAVDTSH</sequence>
<feature type="signal peptide" evidence="1">
    <location>
        <begin position="1"/>
        <end position="25"/>
    </location>
</feature>
<dbReference type="RefSeq" id="WP_216123907.1">
    <property type="nucleotide sequence ID" value="NZ_CP086239.1"/>
</dbReference>
<proteinExistence type="predicted"/>
<keyword evidence="1" id="KW-0732">Signal</keyword>
<dbReference type="EMBL" id="CP086239">
    <property type="protein sequence ID" value="WAG60660.1"/>
    <property type="molecule type" value="Genomic_DNA"/>
</dbReference>
<dbReference type="AlphaFoldDB" id="A0AA47EIE9"/>
<gene>
    <name evidence="2" type="ORF">LL038_24625</name>
</gene>
<feature type="chain" id="PRO_5041375499" evidence="1">
    <location>
        <begin position="26"/>
        <end position="274"/>
    </location>
</feature>
<accession>A0AA47EIE9</accession>
<protein>
    <submittedName>
        <fullName evidence="2">Uncharacterized protein</fullName>
    </submittedName>
</protein>
<evidence type="ECO:0000256" key="1">
    <source>
        <dbReference type="SAM" id="SignalP"/>
    </source>
</evidence>
<name>A0AA47EIE9_9CLOT</name>